<evidence type="ECO:0000313" key="2">
    <source>
        <dbReference type="EMBL" id="MCJ2181427.1"/>
    </source>
</evidence>
<keyword evidence="3" id="KW-1185">Reference proteome</keyword>
<feature type="transmembrane region" description="Helical" evidence="1">
    <location>
        <begin position="85"/>
        <end position="103"/>
    </location>
</feature>
<keyword evidence="1" id="KW-0472">Membrane</keyword>
<keyword evidence="1" id="KW-1133">Transmembrane helix</keyword>
<evidence type="ECO:0000313" key="3">
    <source>
        <dbReference type="Proteomes" id="UP001162881"/>
    </source>
</evidence>
<organism evidence="2 3">
    <name type="scientific">Novosphingobium organovorum</name>
    <dbReference type="NCBI Taxonomy" id="2930092"/>
    <lineage>
        <taxon>Bacteria</taxon>
        <taxon>Pseudomonadati</taxon>
        <taxon>Pseudomonadota</taxon>
        <taxon>Alphaproteobacteria</taxon>
        <taxon>Sphingomonadales</taxon>
        <taxon>Sphingomonadaceae</taxon>
        <taxon>Novosphingobium</taxon>
    </lineage>
</organism>
<reference evidence="2" key="1">
    <citation type="submission" date="2022-03" db="EMBL/GenBank/DDBJ databases">
        <title>Identification of a novel bacterium isolated from mangrove sediments.</title>
        <authorList>
            <person name="Pan X."/>
        </authorList>
    </citation>
    <scope>NUCLEOTIDE SEQUENCE</scope>
    <source>
        <strain evidence="2">B1949</strain>
    </source>
</reference>
<name>A0ABT0B8Q3_9SPHN</name>
<accession>A0ABT0B8Q3</accession>
<keyword evidence="1" id="KW-0812">Transmembrane</keyword>
<protein>
    <submittedName>
        <fullName evidence="2">Uncharacterized protein</fullName>
    </submittedName>
</protein>
<dbReference type="RefSeq" id="WP_244016543.1">
    <property type="nucleotide sequence ID" value="NZ_JALHLF010000003.1"/>
</dbReference>
<dbReference type="Proteomes" id="UP001162881">
    <property type="component" value="Unassembled WGS sequence"/>
</dbReference>
<gene>
    <name evidence="2" type="ORF">MTR62_01705</name>
</gene>
<comment type="caution">
    <text evidence="2">The sequence shown here is derived from an EMBL/GenBank/DDBJ whole genome shotgun (WGS) entry which is preliminary data.</text>
</comment>
<feature type="transmembrane region" description="Helical" evidence="1">
    <location>
        <begin position="34"/>
        <end position="55"/>
    </location>
</feature>
<feature type="transmembrane region" description="Helical" evidence="1">
    <location>
        <begin position="115"/>
        <end position="132"/>
    </location>
</feature>
<feature type="transmembrane region" description="Helical" evidence="1">
    <location>
        <begin position="62"/>
        <end position="79"/>
    </location>
</feature>
<feature type="transmembrane region" description="Helical" evidence="1">
    <location>
        <begin position="193"/>
        <end position="212"/>
    </location>
</feature>
<dbReference type="EMBL" id="JALHLF010000003">
    <property type="protein sequence ID" value="MCJ2181427.1"/>
    <property type="molecule type" value="Genomic_DNA"/>
</dbReference>
<feature type="transmembrane region" description="Helical" evidence="1">
    <location>
        <begin position="138"/>
        <end position="157"/>
    </location>
</feature>
<feature type="transmembrane region" description="Helical" evidence="1">
    <location>
        <begin position="164"/>
        <end position="181"/>
    </location>
</feature>
<feature type="transmembrane region" description="Helical" evidence="1">
    <location>
        <begin position="12"/>
        <end position="28"/>
    </location>
</feature>
<sequence length="228" mass="24260">MPRRALIERRPWLLCSLALAFLYGWVLLTRTPLAGLYLMALSGAPFGLLAAYALLRHKGSDTQGLGLMLGLEGVATGLSSVFPDATMMVMLFGWAAGLTLFLRHRAATPDLNRRIGAAALLLGTPAMCYVAASQSDASVPLFYGLLLGALAASAWMSTFAQGRVGIGGVLVVFGGVLQITVPDYLSAQNGQAPIAWLAFYFGNLVLATGVTGELRLRHARALTDWDNF</sequence>
<proteinExistence type="predicted"/>
<evidence type="ECO:0000256" key="1">
    <source>
        <dbReference type="SAM" id="Phobius"/>
    </source>
</evidence>